<dbReference type="EMBL" id="MU806289">
    <property type="protein sequence ID" value="KAJ3836840.1"/>
    <property type="molecule type" value="Genomic_DNA"/>
</dbReference>
<feature type="chain" id="PRO_5041293806" description="RxLR effector protein" evidence="1">
    <location>
        <begin position="26"/>
        <end position="208"/>
    </location>
</feature>
<sequence length="208" mass="22606">MTRSAAFQALSILLVGTAVASGVLAAPTLVGQGSLSVCQTPDLPMLHHCGDEHVHGVSPRNDLDSTVASEDLDQELDVGVQDEDPSVSSFNRGQRVKLSKRGPTVFREPLTNKEISAILTQQWNYVKKLKTYKDKVDEILKNGAKDGDIETVLNELGEISRSAAQAVRSLGSAYRPLDYTAYQSKILIQALLNGRYVSKPQSPPDMND</sequence>
<evidence type="ECO:0008006" key="4">
    <source>
        <dbReference type="Google" id="ProtNLM"/>
    </source>
</evidence>
<proteinExistence type="predicted"/>
<accession>A0AA38P5S9</accession>
<dbReference type="Proteomes" id="UP001163846">
    <property type="component" value="Unassembled WGS sequence"/>
</dbReference>
<dbReference type="AlphaFoldDB" id="A0AA38P5S9"/>
<gene>
    <name evidence="2" type="ORF">F5878DRAFT_662615</name>
</gene>
<name>A0AA38P5S9_9AGAR</name>
<organism evidence="2 3">
    <name type="scientific">Lentinula raphanica</name>
    <dbReference type="NCBI Taxonomy" id="153919"/>
    <lineage>
        <taxon>Eukaryota</taxon>
        <taxon>Fungi</taxon>
        <taxon>Dikarya</taxon>
        <taxon>Basidiomycota</taxon>
        <taxon>Agaricomycotina</taxon>
        <taxon>Agaricomycetes</taxon>
        <taxon>Agaricomycetidae</taxon>
        <taxon>Agaricales</taxon>
        <taxon>Marasmiineae</taxon>
        <taxon>Omphalotaceae</taxon>
        <taxon>Lentinula</taxon>
    </lineage>
</organism>
<keyword evidence="3" id="KW-1185">Reference proteome</keyword>
<evidence type="ECO:0000313" key="2">
    <source>
        <dbReference type="EMBL" id="KAJ3836840.1"/>
    </source>
</evidence>
<keyword evidence="1" id="KW-0732">Signal</keyword>
<reference evidence="2" key="1">
    <citation type="submission" date="2022-08" db="EMBL/GenBank/DDBJ databases">
        <authorList>
            <consortium name="DOE Joint Genome Institute"/>
            <person name="Min B."/>
            <person name="Riley R."/>
            <person name="Sierra-Patev S."/>
            <person name="Naranjo-Ortiz M."/>
            <person name="Looney B."/>
            <person name="Konkel Z."/>
            <person name="Slot J.C."/>
            <person name="Sakamoto Y."/>
            <person name="Steenwyk J.L."/>
            <person name="Rokas A."/>
            <person name="Carro J."/>
            <person name="Camarero S."/>
            <person name="Ferreira P."/>
            <person name="Molpeceres G."/>
            <person name="Ruiz-Duenas F.J."/>
            <person name="Serrano A."/>
            <person name="Henrissat B."/>
            <person name="Drula E."/>
            <person name="Hughes K.W."/>
            <person name="Mata J.L."/>
            <person name="Ishikawa N.K."/>
            <person name="Vargas-Isla R."/>
            <person name="Ushijima S."/>
            <person name="Smith C.A."/>
            <person name="Ahrendt S."/>
            <person name="Andreopoulos W."/>
            <person name="He G."/>
            <person name="Labutti K."/>
            <person name="Lipzen A."/>
            <person name="Ng V."/>
            <person name="Sandor L."/>
            <person name="Barry K."/>
            <person name="Martinez A.T."/>
            <person name="Xiao Y."/>
            <person name="Gibbons J.G."/>
            <person name="Terashima K."/>
            <person name="Hibbett D.S."/>
            <person name="Grigoriev I.V."/>
        </authorList>
    </citation>
    <scope>NUCLEOTIDE SEQUENCE</scope>
    <source>
        <strain evidence="2">TFB9207</strain>
    </source>
</reference>
<feature type="signal peptide" evidence="1">
    <location>
        <begin position="1"/>
        <end position="25"/>
    </location>
</feature>
<comment type="caution">
    <text evidence="2">The sequence shown here is derived from an EMBL/GenBank/DDBJ whole genome shotgun (WGS) entry which is preliminary data.</text>
</comment>
<evidence type="ECO:0000313" key="3">
    <source>
        <dbReference type="Proteomes" id="UP001163846"/>
    </source>
</evidence>
<evidence type="ECO:0000256" key="1">
    <source>
        <dbReference type="SAM" id="SignalP"/>
    </source>
</evidence>
<protein>
    <recommendedName>
        <fullName evidence="4">RxLR effector protein</fullName>
    </recommendedName>
</protein>